<dbReference type="EMBL" id="BRXW01000294">
    <property type="protein sequence ID" value="GMI17514.1"/>
    <property type="molecule type" value="Genomic_DNA"/>
</dbReference>
<reference evidence="2" key="1">
    <citation type="journal article" date="2023" name="Commun. Biol.">
        <title>Genome analysis of Parmales, the sister group of diatoms, reveals the evolutionary specialization of diatoms from phago-mixotrophs to photoautotrophs.</title>
        <authorList>
            <person name="Ban H."/>
            <person name="Sato S."/>
            <person name="Yoshikawa S."/>
            <person name="Yamada K."/>
            <person name="Nakamura Y."/>
            <person name="Ichinomiya M."/>
            <person name="Sato N."/>
            <person name="Blanc-Mathieu R."/>
            <person name="Endo H."/>
            <person name="Kuwata A."/>
            <person name="Ogata H."/>
        </authorList>
    </citation>
    <scope>NUCLEOTIDE SEQUENCE [LARGE SCALE GENOMIC DNA]</scope>
    <source>
        <strain evidence="2">NIES 3700</strain>
    </source>
</reference>
<dbReference type="GO" id="GO:0006401">
    <property type="term" value="P:RNA catabolic process"/>
    <property type="evidence" value="ECO:0007669"/>
    <property type="project" value="InterPro"/>
</dbReference>
<dbReference type="PANTHER" id="PTHR47204">
    <property type="entry name" value="OS02G0168900 PROTEIN"/>
    <property type="match status" value="1"/>
</dbReference>
<dbReference type="Pfam" id="PF08615">
    <property type="entry name" value="RNase_H2_suC"/>
    <property type="match status" value="1"/>
</dbReference>
<evidence type="ECO:0000313" key="2">
    <source>
        <dbReference type="Proteomes" id="UP001165122"/>
    </source>
</evidence>
<comment type="caution">
    <text evidence="1">The sequence shown here is derived from an EMBL/GenBank/DDBJ whole genome shotgun (WGS) entry which is preliminary data.</text>
</comment>
<sequence>MTRIAGYTEKAGTTPAKLHSLPCHIKTDSDKRCAVSAYFKPSISKKSQKGSKPRHTAQFRGRSLVGYSHPLPSPLLGLILKPSTESTDDDHADSSDIIVDSSFKDVMLWGHDMAPAENDDVLDKARDFIEVMAALHGC</sequence>
<dbReference type="CDD" id="cd09271">
    <property type="entry name" value="RNase_H2-C"/>
    <property type="match status" value="1"/>
</dbReference>
<dbReference type="Gene3D" id="2.40.128.680">
    <property type="match status" value="1"/>
</dbReference>
<keyword evidence="2" id="KW-1185">Reference proteome</keyword>
<dbReference type="InterPro" id="IPR013924">
    <property type="entry name" value="RNase_H2_suC"/>
</dbReference>
<proteinExistence type="predicted"/>
<protein>
    <submittedName>
        <fullName evidence="1">Uncharacterized protein</fullName>
    </submittedName>
</protein>
<evidence type="ECO:0000313" key="1">
    <source>
        <dbReference type="EMBL" id="GMI17514.1"/>
    </source>
</evidence>
<dbReference type="OrthoDB" id="6222486at2759"/>
<accession>A0A9W7FR75</accession>
<gene>
    <name evidence="1" type="ORF">TrLO_g13103</name>
</gene>
<name>A0A9W7FR75_9STRA</name>
<organism evidence="1 2">
    <name type="scientific">Triparma laevis f. longispina</name>
    <dbReference type="NCBI Taxonomy" id="1714387"/>
    <lineage>
        <taxon>Eukaryota</taxon>
        <taxon>Sar</taxon>
        <taxon>Stramenopiles</taxon>
        <taxon>Ochrophyta</taxon>
        <taxon>Bolidophyceae</taxon>
        <taxon>Parmales</taxon>
        <taxon>Triparmaceae</taxon>
        <taxon>Triparma</taxon>
    </lineage>
</organism>
<dbReference type="PANTHER" id="PTHR47204:SF1">
    <property type="entry name" value="RIBONUCLEASE H2 SUBUNIT C"/>
    <property type="match status" value="1"/>
</dbReference>
<dbReference type="Proteomes" id="UP001165122">
    <property type="component" value="Unassembled WGS sequence"/>
</dbReference>
<dbReference type="AlphaFoldDB" id="A0A9W7FR75"/>
<dbReference type="GO" id="GO:0032299">
    <property type="term" value="C:ribonuclease H2 complex"/>
    <property type="evidence" value="ECO:0007669"/>
    <property type="project" value="InterPro"/>
</dbReference>